<reference evidence="2 3" key="1">
    <citation type="submission" date="2015-07" db="EMBL/GenBank/DDBJ databases">
        <title>The genome of Melipona quadrifasciata.</title>
        <authorList>
            <person name="Pan H."/>
            <person name="Kapheim K."/>
        </authorList>
    </citation>
    <scope>NUCLEOTIDE SEQUENCE [LARGE SCALE GENOMIC DNA]</scope>
    <source>
        <strain evidence="2">0111107301</strain>
        <tissue evidence="2">Whole body</tissue>
    </source>
</reference>
<evidence type="ECO:0000313" key="2">
    <source>
        <dbReference type="EMBL" id="KOX75263.1"/>
    </source>
</evidence>
<feature type="region of interest" description="Disordered" evidence="1">
    <location>
        <begin position="1"/>
        <end position="38"/>
    </location>
</feature>
<proteinExistence type="predicted"/>
<evidence type="ECO:0000313" key="3">
    <source>
        <dbReference type="Proteomes" id="UP000053105"/>
    </source>
</evidence>
<organism evidence="2 3">
    <name type="scientific">Melipona quadrifasciata</name>
    <dbReference type="NCBI Taxonomy" id="166423"/>
    <lineage>
        <taxon>Eukaryota</taxon>
        <taxon>Metazoa</taxon>
        <taxon>Ecdysozoa</taxon>
        <taxon>Arthropoda</taxon>
        <taxon>Hexapoda</taxon>
        <taxon>Insecta</taxon>
        <taxon>Pterygota</taxon>
        <taxon>Neoptera</taxon>
        <taxon>Endopterygota</taxon>
        <taxon>Hymenoptera</taxon>
        <taxon>Apocrita</taxon>
        <taxon>Aculeata</taxon>
        <taxon>Apoidea</taxon>
        <taxon>Anthophila</taxon>
        <taxon>Apidae</taxon>
        <taxon>Melipona</taxon>
    </lineage>
</organism>
<name>A0A0M9A3L0_9HYME</name>
<sequence length="68" mass="7833">MFHCVGDDDEDDDEDEDEDEDGSSSAEEMQKELLRGNLARREEQRVSVNGAEFPQRTTLIWLLLSEQC</sequence>
<feature type="compositionally biased region" description="Acidic residues" evidence="1">
    <location>
        <begin position="7"/>
        <end position="22"/>
    </location>
</feature>
<feature type="compositionally biased region" description="Basic and acidic residues" evidence="1">
    <location>
        <begin position="28"/>
        <end position="38"/>
    </location>
</feature>
<keyword evidence="3" id="KW-1185">Reference proteome</keyword>
<dbReference type="Proteomes" id="UP000053105">
    <property type="component" value="Unassembled WGS sequence"/>
</dbReference>
<accession>A0A0M9A3L0</accession>
<gene>
    <name evidence="2" type="ORF">WN51_13304</name>
</gene>
<protein>
    <submittedName>
        <fullName evidence="2">Uncharacterized protein</fullName>
    </submittedName>
</protein>
<dbReference type="EMBL" id="KQ435768">
    <property type="protein sequence ID" value="KOX75263.1"/>
    <property type="molecule type" value="Genomic_DNA"/>
</dbReference>
<evidence type="ECO:0000256" key="1">
    <source>
        <dbReference type="SAM" id="MobiDB-lite"/>
    </source>
</evidence>
<dbReference type="AlphaFoldDB" id="A0A0M9A3L0"/>